<feature type="domain" description="3-keto-alpha-glucoside-1,2-lyase/3-keto-2-hydroxy-glucal hydratase" evidence="2">
    <location>
        <begin position="211"/>
        <end position="367"/>
    </location>
</feature>
<evidence type="ECO:0008006" key="5">
    <source>
        <dbReference type="Google" id="ProtNLM"/>
    </source>
</evidence>
<dbReference type="Pfam" id="PF08450">
    <property type="entry name" value="SGL"/>
    <property type="match status" value="1"/>
</dbReference>
<dbReference type="EMBL" id="UINC01100466">
    <property type="protein sequence ID" value="SVC60550.1"/>
    <property type="molecule type" value="Genomic_DNA"/>
</dbReference>
<dbReference type="GO" id="GO:0016787">
    <property type="term" value="F:hydrolase activity"/>
    <property type="evidence" value="ECO:0007669"/>
    <property type="project" value="UniProtKB-KW"/>
</dbReference>
<name>A0A382NIP2_9ZZZZ</name>
<sequence length="368" mass="39881">PNGKVKVLTGKFNGGRYLSPNDLVILPDGMIYFSDPRYVGDEKEEQDQMAVYRYNPADGSVKLAIGADQVEKPNGIALSPDGATLYVAENNNTPNGRMTLNAFTIHGDGSLGPKKVIVDFGAEAGIDGMTIDVQGNIYAAVRSTNRFGIVIYTASGLELAYIPTETLPTNCCFGTGAEANVLYVTAGGGLYRIMMNVAGFHPATAPLTKGGWVALFDGESANGWTPRGRADRLEAVNGELHLFSTANVWVVSDMQMADFEVEAEVKLPEQSASKDDHFNSGLGFRLFGETEKPKGYQCEIERESAGKNGGVYGIGLGGWLFPKGAKQTTAMREKNRGLFRDDKWNKFRVRAVGTRIQTWINGRLVSDL</sequence>
<dbReference type="Gene3D" id="2.120.10.30">
    <property type="entry name" value="TolB, C-terminal domain"/>
    <property type="match status" value="1"/>
</dbReference>
<gene>
    <name evidence="4" type="ORF">METZ01_LOCUS313404</name>
</gene>
<feature type="domain" description="SMP-30/Gluconolactonase/LRE-like region" evidence="3">
    <location>
        <begin position="3"/>
        <end position="186"/>
    </location>
</feature>
<dbReference type="SUPFAM" id="SSF63829">
    <property type="entry name" value="Calcium-dependent phosphotriesterase"/>
    <property type="match status" value="1"/>
</dbReference>
<dbReference type="InterPro" id="IPR051262">
    <property type="entry name" value="SMP-30/CGR1_Lactonase"/>
</dbReference>
<feature type="non-terminal residue" evidence="4">
    <location>
        <position position="1"/>
    </location>
</feature>
<dbReference type="Gene3D" id="2.60.120.560">
    <property type="entry name" value="Exo-inulinase, domain 1"/>
    <property type="match status" value="1"/>
</dbReference>
<feature type="non-terminal residue" evidence="4">
    <location>
        <position position="368"/>
    </location>
</feature>
<accession>A0A382NIP2</accession>
<dbReference type="InterPro" id="IPR011042">
    <property type="entry name" value="6-blade_b-propeller_TolB-like"/>
</dbReference>
<keyword evidence="1" id="KW-0378">Hydrolase</keyword>
<evidence type="ECO:0000313" key="4">
    <source>
        <dbReference type="EMBL" id="SVC60550.1"/>
    </source>
</evidence>
<organism evidence="4">
    <name type="scientific">marine metagenome</name>
    <dbReference type="NCBI Taxonomy" id="408172"/>
    <lineage>
        <taxon>unclassified sequences</taxon>
        <taxon>metagenomes</taxon>
        <taxon>ecological metagenomes</taxon>
    </lineage>
</organism>
<protein>
    <recommendedName>
        <fullName evidence="5">SMP-30/Gluconolactonase/LRE-like region domain-containing protein</fullName>
    </recommendedName>
</protein>
<evidence type="ECO:0000256" key="1">
    <source>
        <dbReference type="ARBA" id="ARBA00022801"/>
    </source>
</evidence>
<dbReference type="Pfam" id="PF06439">
    <property type="entry name" value="3keto-disac_hyd"/>
    <property type="match status" value="1"/>
</dbReference>
<dbReference type="PANTHER" id="PTHR47572:SF4">
    <property type="entry name" value="LACTONASE DRP35"/>
    <property type="match status" value="1"/>
</dbReference>
<dbReference type="AlphaFoldDB" id="A0A382NIP2"/>
<evidence type="ECO:0000259" key="3">
    <source>
        <dbReference type="Pfam" id="PF08450"/>
    </source>
</evidence>
<evidence type="ECO:0000259" key="2">
    <source>
        <dbReference type="Pfam" id="PF06439"/>
    </source>
</evidence>
<reference evidence="4" key="1">
    <citation type="submission" date="2018-05" db="EMBL/GenBank/DDBJ databases">
        <authorList>
            <person name="Lanie J.A."/>
            <person name="Ng W.-L."/>
            <person name="Kazmierczak K.M."/>
            <person name="Andrzejewski T.M."/>
            <person name="Davidsen T.M."/>
            <person name="Wayne K.J."/>
            <person name="Tettelin H."/>
            <person name="Glass J.I."/>
            <person name="Rusch D."/>
            <person name="Podicherti R."/>
            <person name="Tsui H.-C.T."/>
            <person name="Winkler M.E."/>
        </authorList>
    </citation>
    <scope>NUCLEOTIDE SEQUENCE</scope>
</reference>
<dbReference type="InterPro" id="IPR013658">
    <property type="entry name" value="SGL"/>
</dbReference>
<proteinExistence type="predicted"/>
<dbReference type="PANTHER" id="PTHR47572">
    <property type="entry name" value="LIPOPROTEIN-RELATED"/>
    <property type="match status" value="1"/>
</dbReference>
<dbReference type="InterPro" id="IPR010496">
    <property type="entry name" value="AL/BT2_dom"/>
</dbReference>